<sequence length="331" mass="35288">MSTHSHPDSYKAYAFLEKGGPLVPITFEWKDPQPGEIVVKVLACGHQTVPAVRYPIVPGHEIVGDVAAVPATETKWTVGQRVGSGWHGGHCHSCASCVRGDYIVCEKEDINGILRHGGYAEYVTLRTEAVAAVPDGMDPAEAAPLFCAGVTTFNSLRNMSCKPPAYVAIQGIGGLGHLGIQFSKAMGFRTVALSTSAAKEELARSLGADIYLDGSKVNHTEALRQLGGASVVMCTAPNTQIIREMIHALAPRGELLVLALTDNANVDLGEMIIKGLSVRGWPSGSATDSGDCLEFAKANNVRVMVERFPLDKANEAFDHRGSARFRAVLIP</sequence>
<organism evidence="8 9">
    <name type="scientific">Wolfiporia cocos (strain MD-104)</name>
    <name type="common">Brown rot fungus</name>
    <dbReference type="NCBI Taxonomy" id="742152"/>
    <lineage>
        <taxon>Eukaryota</taxon>
        <taxon>Fungi</taxon>
        <taxon>Dikarya</taxon>
        <taxon>Basidiomycota</taxon>
        <taxon>Agaricomycotina</taxon>
        <taxon>Agaricomycetes</taxon>
        <taxon>Polyporales</taxon>
        <taxon>Phaeolaceae</taxon>
        <taxon>Wolfiporia</taxon>
    </lineage>
</organism>
<dbReference type="InterPro" id="IPR011032">
    <property type="entry name" value="GroES-like_sf"/>
</dbReference>
<dbReference type="SUPFAM" id="SSF51735">
    <property type="entry name" value="NAD(P)-binding Rossmann-fold domains"/>
    <property type="match status" value="1"/>
</dbReference>
<keyword evidence="5" id="KW-0560">Oxidoreductase</keyword>
<dbReference type="PANTHER" id="PTHR42940:SF7">
    <property type="entry name" value="ALCOHOL DEHYDROGENASE-LIKE N-TERMINAL DOMAIN-CONTAINING PROTEIN"/>
    <property type="match status" value="1"/>
</dbReference>
<dbReference type="GO" id="GO:0046872">
    <property type="term" value="F:metal ion binding"/>
    <property type="evidence" value="ECO:0007669"/>
    <property type="project" value="UniProtKB-KW"/>
</dbReference>
<proteinExistence type="inferred from homology"/>
<protein>
    <submittedName>
        <fullName evidence="8">GroES-like protein</fullName>
    </submittedName>
</protein>
<dbReference type="Pfam" id="PF08240">
    <property type="entry name" value="ADH_N"/>
    <property type="match status" value="1"/>
</dbReference>
<keyword evidence="9" id="KW-1185">Reference proteome</keyword>
<dbReference type="EMBL" id="KB467942">
    <property type="protein sequence ID" value="PCH38415.1"/>
    <property type="molecule type" value="Genomic_DNA"/>
</dbReference>
<evidence type="ECO:0000256" key="1">
    <source>
        <dbReference type="ARBA" id="ARBA00001947"/>
    </source>
</evidence>
<gene>
    <name evidence="8" type="ORF">WOLCODRAFT_149355</name>
</gene>
<dbReference type="InterPro" id="IPR013154">
    <property type="entry name" value="ADH-like_N"/>
</dbReference>
<dbReference type="Pfam" id="PF00107">
    <property type="entry name" value="ADH_zinc_N"/>
    <property type="match status" value="1"/>
</dbReference>
<dbReference type="FunFam" id="3.40.50.720:FF:000039">
    <property type="entry name" value="Alcohol dehydrogenase AdhP"/>
    <property type="match status" value="1"/>
</dbReference>
<evidence type="ECO:0000256" key="5">
    <source>
        <dbReference type="ARBA" id="ARBA00023002"/>
    </source>
</evidence>
<dbReference type="InterPro" id="IPR036291">
    <property type="entry name" value="NAD(P)-bd_dom_sf"/>
</dbReference>
<dbReference type="STRING" id="742152.A0A2H3J9Y0"/>
<dbReference type="AlphaFoldDB" id="A0A2H3J9Y0"/>
<dbReference type="SMART" id="SM00829">
    <property type="entry name" value="PKS_ER"/>
    <property type="match status" value="1"/>
</dbReference>
<evidence type="ECO:0000256" key="6">
    <source>
        <dbReference type="ARBA" id="ARBA00023027"/>
    </source>
</evidence>
<evidence type="ECO:0000313" key="9">
    <source>
        <dbReference type="Proteomes" id="UP000218811"/>
    </source>
</evidence>
<dbReference type="Gene3D" id="3.90.180.10">
    <property type="entry name" value="Medium-chain alcohol dehydrogenases, catalytic domain"/>
    <property type="match status" value="1"/>
</dbReference>
<comment type="cofactor">
    <cofactor evidence="1">
        <name>Zn(2+)</name>
        <dbReference type="ChEBI" id="CHEBI:29105"/>
    </cofactor>
</comment>
<dbReference type="SUPFAM" id="SSF50129">
    <property type="entry name" value="GroES-like"/>
    <property type="match status" value="1"/>
</dbReference>
<keyword evidence="3" id="KW-0479">Metal-binding</keyword>
<dbReference type="InterPro" id="IPR020843">
    <property type="entry name" value="ER"/>
</dbReference>
<feature type="domain" description="Enoyl reductase (ER)" evidence="7">
    <location>
        <begin position="20"/>
        <end position="329"/>
    </location>
</feature>
<dbReference type="GO" id="GO:0005737">
    <property type="term" value="C:cytoplasm"/>
    <property type="evidence" value="ECO:0007669"/>
    <property type="project" value="TreeGrafter"/>
</dbReference>
<dbReference type="Gene3D" id="3.40.50.720">
    <property type="entry name" value="NAD(P)-binding Rossmann-like Domain"/>
    <property type="match status" value="1"/>
</dbReference>
<dbReference type="GO" id="GO:0004022">
    <property type="term" value="F:alcohol dehydrogenase (NAD+) activity"/>
    <property type="evidence" value="ECO:0007669"/>
    <property type="project" value="TreeGrafter"/>
</dbReference>
<dbReference type="PANTHER" id="PTHR42940">
    <property type="entry name" value="ALCOHOL DEHYDROGENASE 1-RELATED"/>
    <property type="match status" value="1"/>
</dbReference>
<accession>A0A2H3J9Y0</accession>
<comment type="similarity">
    <text evidence="2">Belongs to the zinc-containing alcohol dehydrogenase family.</text>
</comment>
<dbReference type="OrthoDB" id="1560166at2759"/>
<dbReference type="InterPro" id="IPR013149">
    <property type="entry name" value="ADH-like_C"/>
</dbReference>
<evidence type="ECO:0000256" key="2">
    <source>
        <dbReference type="ARBA" id="ARBA00008072"/>
    </source>
</evidence>
<name>A0A2H3J9Y0_WOLCO</name>
<reference evidence="8 9" key="1">
    <citation type="journal article" date="2012" name="Science">
        <title>The Paleozoic origin of enzymatic lignin decomposition reconstructed from 31 fungal genomes.</title>
        <authorList>
            <person name="Floudas D."/>
            <person name="Binder M."/>
            <person name="Riley R."/>
            <person name="Barry K."/>
            <person name="Blanchette R.A."/>
            <person name="Henrissat B."/>
            <person name="Martinez A.T."/>
            <person name="Otillar R."/>
            <person name="Spatafora J.W."/>
            <person name="Yadav J.S."/>
            <person name="Aerts A."/>
            <person name="Benoit I."/>
            <person name="Boyd A."/>
            <person name="Carlson A."/>
            <person name="Copeland A."/>
            <person name="Coutinho P.M."/>
            <person name="de Vries R.P."/>
            <person name="Ferreira P."/>
            <person name="Findley K."/>
            <person name="Foster B."/>
            <person name="Gaskell J."/>
            <person name="Glotzer D."/>
            <person name="Gorecki P."/>
            <person name="Heitman J."/>
            <person name="Hesse C."/>
            <person name="Hori C."/>
            <person name="Igarashi K."/>
            <person name="Jurgens J.A."/>
            <person name="Kallen N."/>
            <person name="Kersten P."/>
            <person name="Kohler A."/>
            <person name="Kuees U."/>
            <person name="Kumar T.K.A."/>
            <person name="Kuo A."/>
            <person name="LaButti K."/>
            <person name="Larrondo L.F."/>
            <person name="Lindquist E."/>
            <person name="Ling A."/>
            <person name="Lombard V."/>
            <person name="Lucas S."/>
            <person name="Lundell T."/>
            <person name="Martin R."/>
            <person name="McLaughlin D.J."/>
            <person name="Morgenstern I."/>
            <person name="Morin E."/>
            <person name="Murat C."/>
            <person name="Nagy L.G."/>
            <person name="Nolan M."/>
            <person name="Ohm R.A."/>
            <person name="Patyshakuliyeva A."/>
            <person name="Rokas A."/>
            <person name="Ruiz-Duenas F.J."/>
            <person name="Sabat G."/>
            <person name="Salamov A."/>
            <person name="Samejima M."/>
            <person name="Schmutz J."/>
            <person name="Slot J.C."/>
            <person name="St John F."/>
            <person name="Stenlid J."/>
            <person name="Sun H."/>
            <person name="Sun S."/>
            <person name="Syed K."/>
            <person name="Tsang A."/>
            <person name="Wiebenga A."/>
            <person name="Young D."/>
            <person name="Pisabarro A."/>
            <person name="Eastwood D.C."/>
            <person name="Martin F."/>
            <person name="Cullen D."/>
            <person name="Grigoriev I.V."/>
            <person name="Hibbett D.S."/>
        </authorList>
    </citation>
    <scope>NUCLEOTIDE SEQUENCE [LARGE SCALE GENOMIC DNA]</scope>
    <source>
        <strain evidence="8 9">MD-104</strain>
    </source>
</reference>
<dbReference type="OMA" id="HDDAEYC"/>
<evidence type="ECO:0000256" key="3">
    <source>
        <dbReference type="ARBA" id="ARBA00022723"/>
    </source>
</evidence>
<evidence type="ECO:0000256" key="4">
    <source>
        <dbReference type="ARBA" id="ARBA00022833"/>
    </source>
</evidence>
<keyword evidence="6" id="KW-0520">NAD</keyword>
<dbReference type="Proteomes" id="UP000218811">
    <property type="component" value="Unassembled WGS sequence"/>
</dbReference>
<evidence type="ECO:0000259" key="7">
    <source>
        <dbReference type="SMART" id="SM00829"/>
    </source>
</evidence>
<evidence type="ECO:0000313" key="8">
    <source>
        <dbReference type="EMBL" id="PCH38415.1"/>
    </source>
</evidence>
<keyword evidence="4" id="KW-0862">Zinc</keyword>